<sequence>MVKRGPEGKTFSTEQGNLRNLHSHKFSGLSNAKTIDIKDSGSGIQITTRKSKVSPHAVRSARTTLTIRNRSGPRRAFGVVAGLAKRGYRPDLRTAALARTSALIAAQNEKKPALPKKLRGRKATARS</sequence>
<dbReference type="OrthoDB" id="338850at2759"/>
<dbReference type="InParanoid" id="A0A0C3P248"/>
<evidence type="ECO:0000313" key="7">
    <source>
        <dbReference type="Proteomes" id="UP000054217"/>
    </source>
</evidence>
<dbReference type="Gene3D" id="3.30.390.110">
    <property type="match status" value="1"/>
</dbReference>
<reference evidence="6 7" key="1">
    <citation type="submission" date="2014-04" db="EMBL/GenBank/DDBJ databases">
        <authorList>
            <consortium name="DOE Joint Genome Institute"/>
            <person name="Kuo A."/>
            <person name="Kohler A."/>
            <person name="Costa M.D."/>
            <person name="Nagy L.G."/>
            <person name="Floudas D."/>
            <person name="Copeland A."/>
            <person name="Barry K.W."/>
            <person name="Cichocki N."/>
            <person name="Veneault-Fourrey C."/>
            <person name="LaButti K."/>
            <person name="Lindquist E.A."/>
            <person name="Lipzen A."/>
            <person name="Lundell T."/>
            <person name="Morin E."/>
            <person name="Murat C."/>
            <person name="Sun H."/>
            <person name="Tunlid A."/>
            <person name="Henrissat B."/>
            <person name="Grigoriev I.V."/>
            <person name="Hibbett D.S."/>
            <person name="Martin F."/>
            <person name="Nordberg H.P."/>
            <person name="Cantor M.N."/>
            <person name="Hua S.X."/>
        </authorList>
    </citation>
    <scope>NUCLEOTIDE SEQUENCE [LARGE SCALE GENOMIC DNA]</scope>
    <source>
        <strain evidence="6 7">Marx 270</strain>
    </source>
</reference>
<evidence type="ECO:0000256" key="2">
    <source>
        <dbReference type="ARBA" id="ARBA00022980"/>
    </source>
</evidence>
<keyword evidence="2" id="KW-0689">Ribosomal protein</keyword>
<dbReference type="InterPro" id="IPR002672">
    <property type="entry name" value="Ribosomal_eL28"/>
</dbReference>
<feature type="compositionally biased region" description="Polar residues" evidence="4">
    <location>
        <begin position="10"/>
        <end position="20"/>
    </location>
</feature>
<comment type="similarity">
    <text evidence="1">Belongs to the eukaryotic ribosomal protein eL28 family.</text>
</comment>
<evidence type="ECO:0000256" key="4">
    <source>
        <dbReference type="SAM" id="MobiDB-lite"/>
    </source>
</evidence>
<dbReference type="InterPro" id="IPR029004">
    <property type="entry name" value="Ribosomal_eL28/Mak16"/>
</dbReference>
<reference evidence="7" key="2">
    <citation type="submission" date="2015-01" db="EMBL/GenBank/DDBJ databases">
        <title>Evolutionary Origins and Diversification of the Mycorrhizal Mutualists.</title>
        <authorList>
            <consortium name="DOE Joint Genome Institute"/>
            <consortium name="Mycorrhizal Genomics Consortium"/>
            <person name="Kohler A."/>
            <person name="Kuo A."/>
            <person name="Nagy L.G."/>
            <person name="Floudas D."/>
            <person name="Copeland A."/>
            <person name="Barry K.W."/>
            <person name="Cichocki N."/>
            <person name="Veneault-Fourrey C."/>
            <person name="LaButti K."/>
            <person name="Lindquist E.A."/>
            <person name="Lipzen A."/>
            <person name="Lundell T."/>
            <person name="Morin E."/>
            <person name="Murat C."/>
            <person name="Riley R."/>
            <person name="Ohm R."/>
            <person name="Sun H."/>
            <person name="Tunlid A."/>
            <person name="Henrissat B."/>
            <person name="Grigoriev I.V."/>
            <person name="Hibbett D.S."/>
            <person name="Martin F."/>
        </authorList>
    </citation>
    <scope>NUCLEOTIDE SEQUENCE [LARGE SCALE GENOMIC DNA]</scope>
    <source>
        <strain evidence="7">Marx 270</strain>
    </source>
</reference>
<dbReference type="GO" id="GO:0006412">
    <property type="term" value="P:translation"/>
    <property type="evidence" value="ECO:0007669"/>
    <property type="project" value="InterPro"/>
</dbReference>
<dbReference type="HOGENOM" id="CLU_106801_0_1_1"/>
<name>A0A0C3P248_PISTI</name>
<dbReference type="PANTHER" id="PTHR10544">
    <property type="entry name" value="60S RIBOSOMAL PROTEIN L28"/>
    <property type="match status" value="1"/>
</dbReference>
<dbReference type="Pfam" id="PF01778">
    <property type="entry name" value="Ribosomal_L28e"/>
    <property type="match status" value="1"/>
</dbReference>
<proteinExistence type="inferred from homology"/>
<feature type="compositionally biased region" description="Basic residues" evidence="4">
    <location>
        <begin position="113"/>
        <end position="127"/>
    </location>
</feature>
<organism evidence="6 7">
    <name type="scientific">Pisolithus tinctorius Marx 270</name>
    <dbReference type="NCBI Taxonomy" id="870435"/>
    <lineage>
        <taxon>Eukaryota</taxon>
        <taxon>Fungi</taxon>
        <taxon>Dikarya</taxon>
        <taxon>Basidiomycota</taxon>
        <taxon>Agaricomycotina</taxon>
        <taxon>Agaricomycetes</taxon>
        <taxon>Agaricomycetidae</taxon>
        <taxon>Boletales</taxon>
        <taxon>Sclerodermatineae</taxon>
        <taxon>Pisolithaceae</taxon>
        <taxon>Pisolithus</taxon>
    </lineage>
</organism>
<keyword evidence="7" id="KW-1185">Reference proteome</keyword>
<dbReference type="AlphaFoldDB" id="A0A0C3P248"/>
<dbReference type="STRING" id="870435.A0A0C3P248"/>
<evidence type="ECO:0000256" key="3">
    <source>
        <dbReference type="ARBA" id="ARBA00023274"/>
    </source>
</evidence>
<feature type="region of interest" description="Disordered" evidence="4">
    <location>
        <begin position="1"/>
        <end position="25"/>
    </location>
</feature>
<feature type="domain" description="Ribosomal eL28/Mak16" evidence="5">
    <location>
        <begin position="2"/>
        <end position="104"/>
    </location>
</feature>
<dbReference type="Proteomes" id="UP000054217">
    <property type="component" value="Unassembled WGS sequence"/>
</dbReference>
<dbReference type="FunCoup" id="A0A0C3P248">
    <property type="interactions" value="417"/>
</dbReference>
<protein>
    <recommendedName>
        <fullName evidence="5">Ribosomal eL28/Mak16 domain-containing protein</fullName>
    </recommendedName>
</protein>
<gene>
    <name evidence="6" type="ORF">M404DRAFT_998531</name>
</gene>
<feature type="region of interest" description="Disordered" evidence="4">
    <location>
        <begin position="108"/>
        <end position="127"/>
    </location>
</feature>
<dbReference type="GO" id="GO:0005840">
    <property type="term" value="C:ribosome"/>
    <property type="evidence" value="ECO:0007669"/>
    <property type="project" value="UniProtKB-KW"/>
</dbReference>
<evidence type="ECO:0000313" key="6">
    <source>
        <dbReference type="EMBL" id="KIO07115.1"/>
    </source>
</evidence>
<keyword evidence="3" id="KW-0687">Ribonucleoprotein</keyword>
<dbReference type="GO" id="GO:0003735">
    <property type="term" value="F:structural constituent of ribosome"/>
    <property type="evidence" value="ECO:0007669"/>
    <property type="project" value="InterPro"/>
</dbReference>
<accession>A0A0C3P248</accession>
<dbReference type="GO" id="GO:1990904">
    <property type="term" value="C:ribonucleoprotein complex"/>
    <property type="evidence" value="ECO:0007669"/>
    <property type="project" value="UniProtKB-KW"/>
</dbReference>
<dbReference type="EMBL" id="KN831961">
    <property type="protein sequence ID" value="KIO07115.1"/>
    <property type="molecule type" value="Genomic_DNA"/>
</dbReference>
<evidence type="ECO:0000259" key="5">
    <source>
        <dbReference type="Pfam" id="PF01778"/>
    </source>
</evidence>
<evidence type="ECO:0000256" key="1">
    <source>
        <dbReference type="ARBA" id="ARBA00007926"/>
    </source>
</evidence>